<comment type="caution">
    <text evidence="1">The sequence shown here is derived from an EMBL/GenBank/DDBJ whole genome shotgun (WGS) entry which is preliminary data.</text>
</comment>
<gene>
    <name evidence="1" type="ORF">PQR63_20825</name>
</gene>
<evidence type="ECO:0000313" key="2">
    <source>
        <dbReference type="Proteomes" id="UP001629214"/>
    </source>
</evidence>
<dbReference type="EMBL" id="JAQQFR010000016">
    <property type="protein sequence ID" value="MFL9880855.1"/>
    <property type="molecule type" value="Genomic_DNA"/>
</dbReference>
<organism evidence="1 2">
    <name type="scientific">Herbaspirillum rhizosphaerae</name>
    <dbReference type="NCBI Taxonomy" id="346179"/>
    <lineage>
        <taxon>Bacteria</taxon>
        <taxon>Pseudomonadati</taxon>
        <taxon>Pseudomonadota</taxon>
        <taxon>Betaproteobacteria</taxon>
        <taxon>Burkholderiales</taxon>
        <taxon>Oxalobacteraceae</taxon>
        <taxon>Herbaspirillum</taxon>
    </lineage>
</organism>
<dbReference type="Proteomes" id="UP001629214">
    <property type="component" value="Unassembled WGS sequence"/>
</dbReference>
<evidence type="ECO:0000313" key="1">
    <source>
        <dbReference type="EMBL" id="MFL9880855.1"/>
    </source>
</evidence>
<protein>
    <submittedName>
        <fullName evidence="1">Uncharacterized protein</fullName>
    </submittedName>
</protein>
<reference evidence="1 2" key="1">
    <citation type="journal article" date="2024" name="Chem. Sci.">
        <title>Discovery of megapolipeptins by genome mining of a Burkholderiales bacteria collection.</title>
        <authorList>
            <person name="Paulo B.S."/>
            <person name="Recchia M.J.J."/>
            <person name="Lee S."/>
            <person name="Fergusson C.H."/>
            <person name="Romanowski S.B."/>
            <person name="Hernandez A."/>
            <person name="Krull N."/>
            <person name="Liu D.Y."/>
            <person name="Cavanagh H."/>
            <person name="Bos A."/>
            <person name="Gray C.A."/>
            <person name="Murphy B.T."/>
            <person name="Linington R.G."/>
            <person name="Eustaquio A.S."/>
        </authorList>
    </citation>
    <scope>NUCLEOTIDE SEQUENCE [LARGE SCALE GENOMIC DNA]</scope>
    <source>
        <strain evidence="1 2">RL21-008-BIB-B</strain>
    </source>
</reference>
<name>A0ABW8ZDK1_9BURK</name>
<sequence>MILQDAALRHEARPCKGPGFFIGVRMDIRKVVVRDSGYPQIQASASATLIFKYSFESRAWCFFAVVSPIGTKPALGI</sequence>
<dbReference type="RefSeq" id="WP_408169860.1">
    <property type="nucleotide sequence ID" value="NZ_JAQQFR010000016.1"/>
</dbReference>
<proteinExistence type="predicted"/>
<keyword evidence="2" id="KW-1185">Reference proteome</keyword>
<accession>A0ABW8ZDK1</accession>